<proteinExistence type="predicted"/>
<dbReference type="InterPro" id="IPR027417">
    <property type="entry name" value="P-loop_NTPase"/>
</dbReference>
<comment type="caution">
    <text evidence="2">The sequence shown here is derived from an EMBL/GenBank/DDBJ whole genome shotgun (WGS) entry which is preliminary data.</text>
</comment>
<dbReference type="InterPro" id="IPR003959">
    <property type="entry name" value="ATPase_AAA_core"/>
</dbReference>
<evidence type="ECO:0000313" key="3">
    <source>
        <dbReference type="Proteomes" id="UP000777265"/>
    </source>
</evidence>
<name>A0A971M1L1_9BACT</name>
<dbReference type="Pfam" id="PF13304">
    <property type="entry name" value="AAA_21"/>
    <property type="match status" value="1"/>
</dbReference>
<dbReference type="GO" id="GO:0005524">
    <property type="term" value="F:ATP binding"/>
    <property type="evidence" value="ECO:0007669"/>
    <property type="project" value="InterPro"/>
</dbReference>
<dbReference type="SUPFAM" id="SSF52540">
    <property type="entry name" value="P-loop containing nucleoside triphosphate hydrolases"/>
    <property type="match status" value="1"/>
</dbReference>
<evidence type="ECO:0000313" key="2">
    <source>
        <dbReference type="EMBL" id="NLW33974.1"/>
    </source>
</evidence>
<sequence>MLFTIISTQRSIPSSARNMVFLIKDRWDDWGKYQTQFQVIVFDNTGNRFEPGSVKIGHVGLLPSQTIKRGQRAPALDGEFDALAEGYFSLGQGENYYETLNTIEEELRLAILQGLRDCACDLDLFESVKNEEVMRESLLRDVRIENVRNRLHRLSMGDAVLTEFQFEYVFPGNEGNRQQPALDFHVEPESEPPTNVHVLIGRNGVGKTRCLQLMRKALLGKQDRPNAAGEFRLIGHNRDTWGFAGLISVSFSAFDDFDISAEEQSNIRSFIVGLRQIDQDEVSIVKPSKQLAVDFRNSLQNCRYGLKAERWRAAVHTLENDPLFAEAAITNLLEEPEEKWKVKAVRLFSRLSSGHAIVLLTITRLVELVDERTLLLLDEPESHLHPPLLSAFIRSLTDLLIKRNGVAIIASHSPVVLQEVPKSCVWMLRRSGTVSVAERPSIETFGENVGILTREVFGLEVTNAGFHKLLQDAVYNDRLTYKRLLRRFRNQLGAEARAIAKGMIAERDDGTGNDQ</sequence>
<dbReference type="PANTHER" id="PTHR43581">
    <property type="entry name" value="ATP/GTP PHOSPHATASE"/>
    <property type="match status" value="1"/>
</dbReference>
<accession>A0A971M1L1</accession>
<dbReference type="GO" id="GO:0016887">
    <property type="term" value="F:ATP hydrolysis activity"/>
    <property type="evidence" value="ECO:0007669"/>
    <property type="project" value="InterPro"/>
</dbReference>
<dbReference type="PANTHER" id="PTHR43581:SF2">
    <property type="entry name" value="EXCINUCLEASE ATPASE SUBUNIT"/>
    <property type="match status" value="1"/>
</dbReference>
<protein>
    <submittedName>
        <fullName evidence="2">AAA family ATPase</fullName>
    </submittedName>
</protein>
<reference evidence="2" key="1">
    <citation type="journal article" date="2020" name="Biotechnol. Biofuels">
        <title>New insights from the biogas microbiome by comprehensive genome-resolved metagenomics of nearly 1600 species originating from multiple anaerobic digesters.</title>
        <authorList>
            <person name="Campanaro S."/>
            <person name="Treu L."/>
            <person name="Rodriguez-R L.M."/>
            <person name="Kovalovszki A."/>
            <person name="Ziels R.M."/>
            <person name="Maus I."/>
            <person name="Zhu X."/>
            <person name="Kougias P.G."/>
            <person name="Basile A."/>
            <person name="Luo G."/>
            <person name="Schluter A."/>
            <person name="Konstantinidis K.T."/>
            <person name="Angelidaki I."/>
        </authorList>
    </citation>
    <scope>NUCLEOTIDE SEQUENCE</scope>
    <source>
        <strain evidence="2">AS06rmzACSIP_7</strain>
    </source>
</reference>
<gene>
    <name evidence="2" type="ORF">GXY80_00630</name>
</gene>
<evidence type="ECO:0000259" key="1">
    <source>
        <dbReference type="Pfam" id="PF13304"/>
    </source>
</evidence>
<feature type="domain" description="ATPase AAA-type core" evidence="1">
    <location>
        <begin position="348"/>
        <end position="417"/>
    </location>
</feature>
<dbReference type="Proteomes" id="UP000777265">
    <property type="component" value="Unassembled WGS sequence"/>
</dbReference>
<dbReference type="InterPro" id="IPR051396">
    <property type="entry name" value="Bact_Antivir_Def_Nuclease"/>
</dbReference>
<dbReference type="EMBL" id="JAAYEE010000013">
    <property type="protein sequence ID" value="NLW33974.1"/>
    <property type="molecule type" value="Genomic_DNA"/>
</dbReference>
<organism evidence="2 3">
    <name type="scientific">Syntrophorhabdus aromaticivorans</name>
    <dbReference type="NCBI Taxonomy" id="328301"/>
    <lineage>
        <taxon>Bacteria</taxon>
        <taxon>Pseudomonadati</taxon>
        <taxon>Thermodesulfobacteriota</taxon>
        <taxon>Syntrophorhabdia</taxon>
        <taxon>Syntrophorhabdales</taxon>
        <taxon>Syntrophorhabdaceae</taxon>
        <taxon>Syntrophorhabdus</taxon>
    </lineage>
</organism>
<dbReference type="AlphaFoldDB" id="A0A971M1L1"/>
<reference evidence="2" key="2">
    <citation type="submission" date="2020-01" db="EMBL/GenBank/DDBJ databases">
        <authorList>
            <person name="Campanaro S."/>
        </authorList>
    </citation>
    <scope>NUCLEOTIDE SEQUENCE</scope>
    <source>
        <strain evidence="2">AS06rmzACSIP_7</strain>
    </source>
</reference>
<dbReference type="Gene3D" id="3.40.50.300">
    <property type="entry name" value="P-loop containing nucleotide triphosphate hydrolases"/>
    <property type="match status" value="1"/>
</dbReference>